<reference evidence="3 4" key="1">
    <citation type="journal article" date="2018" name="Nat. Genet.">
        <title>The Rosa genome provides new insights in the design of modern roses.</title>
        <authorList>
            <person name="Bendahmane M."/>
        </authorList>
    </citation>
    <scope>NUCLEOTIDE SEQUENCE [LARGE SCALE GENOMIC DNA]</scope>
    <source>
        <strain evidence="4">cv. Old Blush</strain>
    </source>
</reference>
<dbReference type="InterPro" id="IPR003604">
    <property type="entry name" value="Matrin/U1-like-C_Znf_C2H2"/>
</dbReference>
<feature type="domain" description="U1-type" evidence="2">
    <location>
        <begin position="242"/>
        <end position="276"/>
    </location>
</feature>
<evidence type="ECO:0000259" key="2">
    <source>
        <dbReference type="SMART" id="SM00451"/>
    </source>
</evidence>
<dbReference type="OMA" id="NEEMHLE"/>
<proteinExistence type="predicted"/>
<comment type="caution">
    <text evidence="3">The sequence shown here is derived from an EMBL/GenBank/DDBJ whole genome shotgun (WGS) entry which is preliminary data.</text>
</comment>
<organism evidence="3 4">
    <name type="scientific">Rosa chinensis</name>
    <name type="common">China rose</name>
    <dbReference type="NCBI Taxonomy" id="74649"/>
    <lineage>
        <taxon>Eukaryota</taxon>
        <taxon>Viridiplantae</taxon>
        <taxon>Streptophyta</taxon>
        <taxon>Embryophyta</taxon>
        <taxon>Tracheophyta</taxon>
        <taxon>Spermatophyta</taxon>
        <taxon>Magnoliopsida</taxon>
        <taxon>eudicotyledons</taxon>
        <taxon>Gunneridae</taxon>
        <taxon>Pentapetalae</taxon>
        <taxon>rosids</taxon>
        <taxon>fabids</taxon>
        <taxon>Rosales</taxon>
        <taxon>Rosaceae</taxon>
        <taxon>Rosoideae</taxon>
        <taxon>Rosoideae incertae sedis</taxon>
        <taxon>Rosa</taxon>
    </lineage>
</organism>
<feature type="domain" description="U1-type" evidence="2">
    <location>
        <begin position="382"/>
        <end position="416"/>
    </location>
</feature>
<dbReference type="InterPro" id="IPR013087">
    <property type="entry name" value="Znf_C2H2_type"/>
</dbReference>
<evidence type="ECO:0000256" key="1">
    <source>
        <dbReference type="SAM" id="MobiDB-lite"/>
    </source>
</evidence>
<gene>
    <name evidence="3" type="ORF">RchiOBHm_Chr2g0085511</name>
</gene>
<feature type="region of interest" description="Disordered" evidence="1">
    <location>
        <begin position="1"/>
        <end position="24"/>
    </location>
</feature>
<feature type="region of interest" description="Disordered" evidence="1">
    <location>
        <begin position="265"/>
        <end position="350"/>
    </location>
</feature>
<dbReference type="GO" id="GO:0008270">
    <property type="term" value="F:zinc ion binding"/>
    <property type="evidence" value="ECO:0007669"/>
    <property type="project" value="InterPro"/>
</dbReference>
<feature type="compositionally biased region" description="Basic and acidic residues" evidence="1">
    <location>
        <begin position="315"/>
        <end position="347"/>
    </location>
</feature>
<feature type="compositionally biased region" description="Polar residues" evidence="1">
    <location>
        <begin position="283"/>
        <end position="294"/>
    </location>
</feature>
<evidence type="ECO:0000313" key="3">
    <source>
        <dbReference type="EMBL" id="PRQ46106.1"/>
    </source>
</evidence>
<dbReference type="GO" id="GO:0003676">
    <property type="term" value="F:nucleic acid binding"/>
    <property type="evidence" value="ECO:0007669"/>
    <property type="project" value="InterPro"/>
</dbReference>
<evidence type="ECO:0000313" key="4">
    <source>
        <dbReference type="Proteomes" id="UP000238479"/>
    </source>
</evidence>
<dbReference type="SMART" id="SM00451">
    <property type="entry name" value="ZnF_U1"/>
    <property type="match status" value="2"/>
</dbReference>
<feature type="compositionally biased region" description="Basic and acidic residues" evidence="1">
    <location>
        <begin position="273"/>
        <end position="282"/>
    </location>
</feature>
<dbReference type="Gene3D" id="3.30.160.60">
    <property type="entry name" value="Classic Zinc Finger"/>
    <property type="match status" value="2"/>
</dbReference>
<dbReference type="Proteomes" id="UP000238479">
    <property type="component" value="Chromosome 2"/>
</dbReference>
<dbReference type="PANTHER" id="PTHR47487">
    <property type="entry name" value="OS06G0651300 PROTEIN-RELATED"/>
    <property type="match status" value="1"/>
</dbReference>
<dbReference type="InterPro" id="IPR036236">
    <property type="entry name" value="Znf_C2H2_sf"/>
</dbReference>
<accession>A0A2P6RI55</accession>
<protein>
    <submittedName>
        <fullName evidence="3">Putative transcription factor C2H2 family</fullName>
    </submittedName>
</protein>
<sequence>MEFKFRAVDVSDRPSPPSSSTVRYFSSERTIRGQSVLPTWAVTPSSGPRTGPDPTGFPNPDYLTIHDPILHPTNARDAMQRQMEKDRIREEILAAEMVRRRVLEAEVRRELMLEREIAMKKAVRDGLGFEDDPFGPMQAHSFDHRFGFSPRSSSPLAMVPRLPEPVPDNNLEVNKELTPPAPARPPELNKDKLIVLAKPNPNLSGLKRKKLPSEGANEIYQYRLKKKKIPKEELKKKKKIPKEEWSCALCQVTVANEKMFDGHLNGKRHKASEKRLGAEKLGKSSSNAPLSKNTAKPFEPKELETTGAASSQLGAKEERGLLDHNEAGDGSDKKMQDTDTSEEKKVELPVQKDQCGEDLKNNVEVKKVHMMQRKEEPTKTKKFEFLCEICKVGSNNPKVMEKHSRAKKHMDRLEELKSNKVRTTNEANVNTPTTKSVASSGAMQEAVKRLQQDTESSFVPTNVIKEANASIPTTISVASLVVNEKAENARLQESINVTKEANVSTPTTNSAASSGATQEAVKRLQQDTKNSVAPANVTKEANASIPVTIAVASLRATGKAETARLQESANVTKETNVSIPTAAAVTSWGASEETETARLLDESIKNKVPTTNVTTEANANMQSTTSISVESFWFTETAENLRKLEAYEKLIKARLTE</sequence>
<dbReference type="EMBL" id="PDCK01000040">
    <property type="protein sequence ID" value="PRQ46106.1"/>
    <property type="molecule type" value="Genomic_DNA"/>
</dbReference>
<name>A0A2P6RI55_ROSCH</name>
<feature type="compositionally biased region" description="Basic and acidic residues" evidence="1">
    <location>
        <begin position="1"/>
        <end position="12"/>
    </location>
</feature>
<dbReference type="Pfam" id="PF12874">
    <property type="entry name" value="zf-met"/>
    <property type="match status" value="1"/>
</dbReference>
<dbReference type="SUPFAM" id="SSF57667">
    <property type="entry name" value="beta-beta-alpha zinc fingers"/>
    <property type="match status" value="2"/>
</dbReference>
<keyword evidence="4" id="KW-1185">Reference proteome</keyword>
<dbReference type="AlphaFoldDB" id="A0A2P6RI55"/>
<feature type="region of interest" description="Disordered" evidence="1">
    <location>
        <begin position="500"/>
        <end position="533"/>
    </location>
</feature>
<dbReference type="OrthoDB" id="1191328at2759"/>
<dbReference type="PANTHER" id="PTHR47487:SF8">
    <property type="entry name" value="OS08G0270900 PROTEIN"/>
    <property type="match status" value="1"/>
</dbReference>
<dbReference type="Gramene" id="PRQ46106">
    <property type="protein sequence ID" value="PRQ46106"/>
    <property type="gene ID" value="RchiOBHm_Chr2g0085511"/>
</dbReference>
<feature type="compositionally biased region" description="Polar residues" evidence="1">
    <location>
        <begin position="500"/>
        <end position="517"/>
    </location>
</feature>